<evidence type="ECO:0000313" key="2">
    <source>
        <dbReference type="EMBL" id="SQH25370.1"/>
    </source>
</evidence>
<feature type="domain" description="Amine oxidase" evidence="1">
    <location>
        <begin position="364"/>
        <end position="616"/>
    </location>
</feature>
<dbReference type="Gene3D" id="3.50.50.60">
    <property type="entry name" value="FAD/NAD(P)-binding domain"/>
    <property type="match status" value="1"/>
</dbReference>
<dbReference type="RefSeq" id="WP_003786741.1">
    <property type="nucleotide sequence ID" value="NZ_CP091518.1"/>
</dbReference>
<dbReference type="PROSITE" id="PS51318">
    <property type="entry name" value="TAT"/>
    <property type="match status" value="1"/>
</dbReference>
<evidence type="ECO:0000313" key="3">
    <source>
        <dbReference type="Proteomes" id="UP000248598"/>
    </source>
</evidence>
<dbReference type="GeneID" id="93262846"/>
<organism evidence="2 3">
    <name type="scientific">Kingella kingae</name>
    <dbReference type="NCBI Taxonomy" id="504"/>
    <lineage>
        <taxon>Bacteria</taxon>
        <taxon>Pseudomonadati</taxon>
        <taxon>Pseudomonadota</taxon>
        <taxon>Betaproteobacteria</taxon>
        <taxon>Neisseriales</taxon>
        <taxon>Neisseriaceae</taxon>
        <taxon>Kingella</taxon>
    </lineage>
</organism>
<dbReference type="InterPro" id="IPR006311">
    <property type="entry name" value="TAT_signal"/>
</dbReference>
<reference evidence="2 3" key="1">
    <citation type="submission" date="2018-06" db="EMBL/GenBank/DDBJ databases">
        <authorList>
            <consortium name="Pathogen Informatics"/>
            <person name="Doyle S."/>
        </authorList>
    </citation>
    <scope>NUCLEOTIDE SEQUENCE [LARGE SCALE GENOMIC DNA]</scope>
    <source>
        <strain evidence="2 3">NCTC10529</strain>
    </source>
</reference>
<proteinExistence type="predicted"/>
<dbReference type="GO" id="GO:0016491">
    <property type="term" value="F:oxidoreductase activity"/>
    <property type="evidence" value="ECO:0007669"/>
    <property type="project" value="InterPro"/>
</dbReference>
<dbReference type="PANTHER" id="PTHR42923">
    <property type="entry name" value="PROTOPORPHYRINOGEN OXIDASE"/>
    <property type="match status" value="1"/>
</dbReference>
<name>A0AAX2J637_KINKI</name>
<evidence type="ECO:0000259" key="1">
    <source>
        <dbReference type="Pfam" id="PF01593"/>
    </source>
</evidence>
<sequence>MKKNITRRHFLSSTAALVGTTALTACQSPTYRALAQGTRQAMQAAYYPPALTGLRGDHDGSFPAAHSVALRGAKYVLPNEASEQYDLVVVGAGISGLAAAYAYQKKHPQHKILILDNHDDFGGHAKRNEFKINGRTIITYGGSENIDSPASAWSEQSLKLLRELGVDYEKFHVYFQKDLYTKQWGLQRGIFFNAKTFGQAKLVLGSPKMDAEQAAKSVPQFPFSEEDKRAALQLYVDTPNYLKGKTRRQVIEFAENTSYHDFLANTAKMPTAVLKYVQNISSDYWGHDINALSVREAFDNGYPGTQNLNLSEEEGEDEPYIYHFPDGNASITRLLVRKLIPSVASGNTMEDIVTAKFDYNQLDKAEHNVRLRLNSTALLIENQADKSVAIAYLSKGSESLVRVNAKKCIYAGHATLAPRIMPQMAATQAQAMLSNVKIAMVYSKVLLKNGLVFQKMGAHHLYTPDQPYCEMFLDYPVKMGDYVPSQTPNEPVVLHAIRMAVDLQGNTARDKYRAGRRKLIAQKYDDLRNELMTQLREIFDAVGVNADDVVQEITINRWGHGYSYEQVGLYDSDNDVERNTMRMRKSLGNIFMANSDVAWMPYAQNAIDEGLRAANEAAK</sequence>
<dbReference type="PROSITE" id="PS51257">
    <property type="entry name" value="PROKAR_LIPOPROTEIN"/>
    <property type="match status" value="1"/>
</dbReference>
<dbReference type="Pfam" id="PF01593">
    <property type="entry name" value="Amino_oxidase"/>
    <property type="match status" value="1"/>
</dbReference>
<gene>
    <name evidence="2" type="ORF">NCTC10529_01568</name>
</gene>
<accession>A0AAX2J637</accession>
<dbReference type="AlphaFoldDB" id="A0AAX2J637"/>
<protein>
    <submittedName>
        <fullName evidence="2">Protoporphyrinogen oxidase</fullName>
    </submittedName>
</protein>
<dbReference type="PANTHER" id="PTHR42923:SF3">
    <property type="entry name" value="PROTOPORPHYRINOGEN OXIDASE"/>
    <property type="match status" value="1"/>
</dbReference>
<dbReference type="InterPro" id="IPR036188">
    <property type="entry name" value="FAD/NAD-bd_sf"/>
</dbReference>
<dbReference type="Pfam" id="PF13450">
    <property type="entry name" value="NAD_binding_8"/>
    <property type="match status" value="1"/>
</dbReference>
<dbReference type="InterPro" id="IPR050464">
    <property type="entry name" value="Zeta_carotene_desat/Oxidored"/>
</dbReference>
<dbReference type="InterPro" id="IPR002937">
    <property type="entry name" value="Amino_oxidase"/>
</dbReference>
<dbReference type="Proteomes" id="UP000248598">
    <property type="component" value="Chromosome 1"/>
</dbReference>
<dbReference type="SUPFAM" id="SSF51905">
    <property type="entry name" value="FAD/NAD(P)-binding domain"/>
    <property type="match status" value="1"/>
</dbReference>
<dbReference type="EMBL" id="LS483426">
    <property type="protein sequence ID" value="SQH25370.1"/>
    <property type="molecule type" value="Genomic_DNA"/>
</dbReference>